<dbReference type="HOGENOM" id="CLU_2386904_0_0_1"/>
<evidence type="ECO:0000313" key="2">
    <source>
        <dbReference type="EMBL" id="EKM57559.1"/>
    </source>
</evidence>
<dbReference type="InParanoid" id="K5WER1"/>
<keyword evidence="3" id="KW-1185">Reference proteome</keyword>
<dbReference type="GeneID" id="18915171"/>
<protein>
    <submittedName>
        <fullName evidence="2">Uncharacterized protein</fullName>
    </submittedName>
</protein>
<proteinExistence type="predicted"/>
<feature type="region of interest" description="Disordered" evidence="1">
    <location>
        <begin position="32"/>
        <end position="56"/>
    </location>
</feature>
<dbReference type="RefSeq" id="XP_007392907.1">
    <property type="nucleotide sequence ID" value="XM_007392845.1"/>
</dbReference>
<organism evidence="2 3">
    <name type="scientific">Phanerochaete carnosa (strain HHB-10118-sp)</name>
    <name type="common">White-rot fungus</name>
    <name type="synonym">Peniophora carnosa</name>
    <dbReference type="NCBI Taxonomy" id="650164"/>
    <lineage>
        <taxon>Eukaryota</taxon>
        <taxon>Fungi</taxon>
        <taxon>Dikarya</taxon>
        <taxon>Basidiomycota</taxon>
        <taxon>Agaricomycotina</taxon>
        <taxon>Agaricomycetes</taxon>
        <taxon>Polyporales</taxon>
        <taxon>Phanerochaetaceae</taxon>
        <taxon>Phanerochaete</taxon>
    </lineage>
</organism>
<dbReference type="OrthoDB" id="2802668at2759"/>
<evidence type="ECO:0000256" key="1">
    <source>
        <dbReference type="SAM" id="MobiDB-lite"/>
    </source>
</evidence>
<name>K5WER1_PHACS</name>
<dbReference type="Proteomes" id="UP000008370">
    <property type="component" value="Unassembled WGS sequence"/>
</dbReference>
<dbReference type="KEGG" id="pco:PHACADRAFT_251248"/>
<accession>K5WER1</accession>
<dbReference type="AlphaFoldDB" id="K5WER1"/>
<reference evidence="2 3" key="1">
    <citation type="journal article" date="2012" name="BMC Genomics">
        <title>Comparative genomics of the white-rot fungi, Phanerochaete carnosa and P. chrysosporium, to elucidate the genetic basis of the distinct wood types they colonize.</title>
        <authorList>
            <person name="Suzuki H."/>
            <person name="MacDonald J."/>
            <person name="Syed K."/>
            <person name="Salamov A."/>
            <person name="Hori C."/>
            <person name="Aerts A."/>
            <person name="Henrissat B."/>
            <person name="Wiebenga A."/>
            <person name="vanKuyk P.A."/>
            <person name="Barry K."/>
            <person name="Lindquist E."/>
            <person name="LaButti K."/>
            <person name="Lapidus A."/>
            <person name="Lucas S."/>
            <person name="Coutinho P."/>
            <person name="Gong Y."/>
            <person name="Samejima M."/>
            <person name="Mahadevan R."/>
            <person name="Abou-Zaid M."/>
            <person name="de Vries R.P."/>
            <person name="Igarashi K."/>
            <person name="Yadav J.S."/>
            <person name="Grigoriev I.V."/>
            <person name="Master E.R."/>
        </authorList>
    </citation>
    <scope>NUCLEOTIDE SEQUENCE [LARGE SCALE GENOMIC DNA]</scope>
    <source>
        <strain evidence="2 3">HHB-10118-sp</strain>
    </source>
</reference>
<gene>
    <name evidence="2" type="ORF">PHACADRAFT_251248</name>
</gene>
<sequence length="94" mass="9970">MQPPPPLELLYNICAPVIADYIDELLAGRLKYGAPPPSEDRRETLPAGGYEDPASAAPNPVLPLLQASVRVRHAALMVLSDALGIALDKTGIGR</sequence>
<evidence type="ECO:0000313" key="3">
    <source>
        <dbReference type="Proteomes" id="UP000008370"/>
    </source>
</evidence>
<dbReference type="EMBL" id="JH930470">
    <property type="protein sequence ID" value="EKM57559.1"/>
    <property type="molecule type" value="Genomic_DNA"/>
</dbReference>